<dbReference type="RefSeq" id="WP_305962577.1">
    <property type="nucleotide sequence ID" value="NZ_JAVAMQ010000004.1"/>
</dbReference>
<evidence type="ECO:0000313" key="2">
    <source>
        <dbReference type="Proteomes" id="UP001224997"/>
    </source>
</evidence>
<dbReference type="Gene3D" id="3.20.20.120">
    <property type="entry name" value="Enolase-like C-terminal domain"/>
    <property type="match status" value="1"/>
</dbReference>
<name>A0ABT9JAT4_9RHOB</name>
<dbReference type="EMBL" id="JAVAMQ010000004">
    <property type="protein sequence ID" value="MDP5306735.1"/>
    <property type="molecule type" value="Genomic_DNA"/>
</dbReference>
<accession>A0ABT9JAT4</accession>
<dbReference type="Proteomes" id="UP001224997">
    <property type="component" value="Unassembled WGS sequence"/>
</dbReference>
<keyword evidence="2" id="KW-1185">Reference proteome</keyword>
<proteinExistence type="predicted"/>
<gene>
    <name evidence="1" type="ORF">Q5Y72_06485</name>
</gene>
<dbReference type="InterPro" id="IPR036849">
    <property type="entry name" value="Enolase-like_C_sf"/>
</dbReference>
<protein>
    <submittedName>
        <fullName evidence="1">Uncharacterized protein</fullName>
    </submittedName>
</protein>
<comment type="caution">
    <text evidence="1">The sequence shown here is derived from an EMBL/GenBank/DDBJ whole genome shotgun (WGS) entry which is preliminary data.</text>
</comment>
<reference evidence="1 2" key="1">
    <citation type="submission" date="2023-08" db="EMBL/GenBank/DDBJ databases">
        <authorList>
            <person name="Park J.-S."/>
        </authorList>
    </citation>
    <scope>NUCLEOTIDE SEQUENCE [LARGE SCALE GENOMIC DNA]</scope>
    <source>
        <strain evidence="1 2">2205BS29-5</strain>
    </source>
</reference>
<sequence>MACLPGTTHCASLSLATLFTMHLLRAIPDAGRYLECSVAGADCCPWLQGLLVTRPCRIADGRAVVGDAPCRGRDLARLAGAVPLSGPATRHERA</sequence>
<organism evidence="1 2">
    <name type="scientific">Paracoccus spongiarum</name>
    <dbReference type="NCBI Taxonomy" id="3064387"/>
    <lineage>
        <taxon>Bacteria</taxon>
        <taxon>Pseudomonadati</taxon>
        <taxon>Pseudomonadota</taxon>
        <taxon>Alphaproteobacteria</taxon>
        <taxon>Rhodobacterales</taxon>
        <taxon>Paracoccaceae</taxon>
        <taxon>Paracoccus</taxon>
    </lineage>
</organism>
<evidence type="ECO:0000313" key="1">
    <source>
        <dbReference type="EMBL" id="MDP5306735.1"/>
    </source>
</evidence>